<accession>A0A0K9PE59</accession>
<name>A0A0K9PE59_ZOSMR</name>
<dbReference type="EMBL" id="LFYR01000979">
    <property type="protein sequence ID" value="KMZ66515.1"/>
    <property type="molecule type" value="Genomic_DNA"/>
</dbReference>
<sequence length="234" mass="26696">MRKKTDSSVTNSTYLTLNEFNVDNILWVDEIDGLLSATNYIKGCKVIGVDCEWKPNYVKGSKPNKVSIMQIASDKRVLIFDLIKLYNDEPKTLDSCFKSIMHSPKILKLGYNLQCDLRELSRSYGDLEGFRYYEMVLDIQKLFKEASGGLSGLAEKILGAGLNKTRRNSNWEQRPLTQNQIEYAALDATVLIHIFHHVHGQSQTTGMKQENSNEWKSHIVFHTGSKQSKTLKNM</sequence>
<dbReference type="InterPro" id="IPR052408">
    <property type="entry name" value="Exonuclease_MUT-7-like"/>
</dbReference>
<dbReference type="Pfam" id="PF01612">
    <property type="entry name" value="DNA_pol_A_exo1"/>
    <property type="match status" value="1"/>
</dbReference>
<dbReference type="GO" id="GO:0003676">
    <property type="term" value="F:nucleic acid binding"/>
    <property type="evidence" value="ECO:0007669"/>
    <property type="project" value="InterPro"/>
</dbReference>
<evidence type="ECO:0000313" key="3">
    <source>
        <dbReference type="Proteomes" id="UP000036987"/>
    </source>
</evidence>
<dbReference type="OMA" id="NSERCHY"/>
<keyword evidence="3" id="KW-1185">Reference proteome</keyword>
<dbReference type="AlphaFoldDB" id="A0A0K9PE59"/>
<dbReference type="Gene3D" id="3.30.420.10">
    <property type="entry name" value="Ribonuclease H-like superfamily/Ribonuclease H"/>
    <property type="match status" value="1"/>
</dbReference>
<dbReference type="SMART" id="SM00474">
    <property type="entry name" value="35EXOc"/>
    <property type="match status" value="1"/>
</dbReference>
<organism evidence="2 3">
    <name type="scientific">Zostera marina</name>
    <name type="common">Eelgrass</name>
    <dbReference type="NCBI Taxonomy" id="29655"/>
    <lineage>
        <taxon>Eukaryota</taxon>
        <taxon>Viridiplantae</taxon>
        <taxon>Streptophyta</taxon>
        <taxon>Embryophyta</taxon>
        <taxon>Tracheophyta</taxon>
        <taxon>Spermatophyta</taxon>
        <taxon>Magnoliopsida</taxon>
        <taxon>Liliopsida</taxon>
        <taxon>Zosteraceae</taxon>
        <taxon>Zostera</taxon>
    </lineage>
</organism>
<dbReference type="STRING" id="29655.A0A0K9PE59"/>
<evidence type="ECO:0000313" key="2">
    <source>
        <dbReference type="EMBL" id="KMZ66515.1"/>
    </source>
</evidence>
<dbReference type="Proteomes" id="UP000036987">
    <property type="component" value="Unassembled WGS sequence"/>
</dbReference>
<dbReference type="InterPro" id="IPR036397">
    <property type="entry name" value="RNaseH_sf"/>
</dbReference>
<dbReference type="InterPro" id="IPR012337">
    <property type="entry name" value="RNaseH-like_sf"/>
</dbReference>
<dbReference type="SUPFAM" id="SSF53098">
    <property type="entry name" value="Ribonuclease H-like"/>
    <property type="match status" value="1"/>
</dbReference>
<dbReference type="PANTHER" id="PTHR47765:SF2">
    <property type="entry name" value="EXONUCLEASE MUT-7 HOMOLOG"/>
    <property type="match status" value="1"/>
</dbReference>
<dbReference type="OrthoDB" id="10261556at2759"/>
<dbReference type="GO" id="GO:0005737">
    <property type="term" value="C:cytoplasm"/>
    <property type="evidence" value="ECO:0000318"/>
    <property type="project" value="GO_Central"/>
</dbReference>
<gene>
    <name evidence="2" type="ORF">ZOSMA_299G00050</name>
</gene>
<evidence type="ECO:0000259" key="1">
    <source>
        <dbReference type="SMART" id="SM00474"/>
    </source>
</evidence>
<dbReference type="GO" id="GO:0005634">
    <property type="term" value="C:nucleus"/>
    <property type="evidence" value="ECO:0000318"/>
    <property type="project" value="GO_Central"/>
</dbReference>
<feature type="domain" description="3'-5' exonuclease" evidence="1">
    <location>
        <begin position="25"/>
        <end position="203"/>
    </location>
</feature>
<dbReference type="GO" id="GO:0008408">
    <property type="term" value="F:3'-5' exonuclease activity"/>
    <property type="evidence" value="ECO:0000318"/>
    <property type="project" value="GO_Central"/>
</dbReference>
<reference evidence="3" key="1">
    <citation type="journal article" date="2016" name="Nature">
        <title>The genome of the seagrass Zostera marina reveals angiosperm adaptation to the sea.</title>
        <authorList>
            <person name="Olsen J.L."/>
            <person name="Rouze P."/>
            <person name="Verhelst B."/>
            <person name="Lin Y.-C."/>
            <person name="Bayer T."/>
            <person name="Collen J."/>
            <person name="Dattolo E."/>
            <person name="De Paoli E."/>
            <person name="Dittami S."/>
            <person name="Maumus F."/>
            <person name="Michel G."/>
            <person name="Kersting A."/>
            <person name="Lauritano C."/>
            <person name="Lohaus R."/>
            <person name="Toepel M."/>
            <person name="Tonon T."/>
            <person name="Vanneste K."/>
            <person name="Amirebrahimi M."/>
            <person name="Brakel J."/>
            <person name="Bostroem C."/>
            <person name="Chovatia M."/>
            <person name="Grimwood J."/>
            <person name="Jenkins J.W."/>
            <person name="Jueterbock A."/>
            <person name="Mraz A."/>
            <person name="Stam W.T."/>
            <person name="Tice H."/>
            <person name="Bornberg-Bauer E."/>
            <person name="Green P.J."/>
            <person name="Pearson G.A."/>
            <person name="Procaccini G."/>
            <person name="Duarte C.M."/>
            <person name="Schmutz J."/>
            <person name="Reusch T.B.H."/>
            <person name="Van de Peer Y."/>
        </authorList>
    </citation>
    <scope>NUCLEOTIDE SEQUENCE [LARGE SCALE GENOMIC DNA]</scope>
    <source>
        <strain evidence="3">cv. Finnish</strain>
    </source>
</reference>
<dbReference type="PANTHER" id="PTHR47765">
    <property type="entry name" value="3'-5' EXONUCLEASE DOMAIN-CONTAINING PROTEIN"/>
    <property type="match status" value="1"/>
</dbReference>
<comment type="caution">
    <text evidence="2">The sequence shown here is derived from an EMBL/GenBank/DDBJ whole genome shotgun (WGS) entry which is preliminary data.</text>
</comment>
<proteinExistence type="predicted"/>
<dbReference type="GO" id="GO:0006139">
    <property type="term" value="P:nucleobase-containing compound metabolic process"/>
    <property type="evidence" value="ECO:0007669"/>
    <property type="project" value="InterPro"/>
</dbReference>
<protein>
    <recommendedName>
        <fullName evidence="1">3'-5' exonuclease domain-containing protein</fullName>
    </recommendedName>
</protein>
<dbReference type="InterPro" id="IPR002562">
    <property type="entry name" value="3'-5'_exonuclease_dom"/>
</dbReference>